<evidence type="ECO:0000256" key="2">
    <source>
        <dbReference type="ARBA" id="ARBA00010701"/>
    </source>
</evidence>
<sequence>MRIVHLISLWCLLHTSAALEDIPPEYLQAAKQIAERLVTTSLGPLRADYFFRVVENLVEGLPSRQAYVLANAMCAATIARGRDQTPEYYEPQLKDINFQFRTPCKRRTYPIANPSGLLSDPNFDPNKKTVIFSTGYTTTVNNERHDALSKAYNCRGDTNYLALDAGDYITTMYVWSAQNTDTIGKYLAVGVQKLSEFIDVADLHLMGHSLGAQIMGSAARHYRVLTGNSLPYVTGLDPAYPCFNEGETLTTISASDAVFVDIIHTNAGINGQYKAYGDVDFYVGGKFPIQNACRTPQCSHEIVWEYYRESIYPNNERNFLARRCNSLYSLQDGRCNGPEFPMGFAVPHDLIGRYVLDANTEKPYGQNATADYTNPDTSPCGACPSSCT</sequence>
<dbReference type="Gene3D" id="3.40.50.1820">
    <property type="entry name" value="alpha/beta hydrolase"/>
    <property type="match status" value="1"/>
</dbReference>
<dbReference type="Proteomes" id="UP001652620">
    <property type="component" value="Chromosome 4"/>
</dbReference>
<keyword evidence="8" id="KW-1185">Reference proteome</keyword>
<dbReference type="OrthoDB" id="199913at2759"/>
<dbReference type="InterPro" id="IPR013818">
    <property type="entry name" value="Lipase"/>
</dbReference>
<evidence type="ECO:0000313" key="8">
    <source>
        <dbReference type="Proteomes" id="UP001652620"/>
    </source>
</evidence>
<dbReference type="SUPFAM" id="SSF53474">
    <property type="entry name" value="alpha/beta-Hydrolases"/>
    <property type="match status" value="1"/>
</dbReference>
<evidence type="ECO:0000256" key="1">
    <source>
        <dbReference type="ARBA" id="ARBA00004613"/>
    </source>
</evidence>
<evidence type="ECO:0000259" key="7">
    <source>
        <dbReference type="Pfam" id="PF00151"/>
    </source>
</evidence>
<dbReference type="PRINTS" id="PR00821">
    <property type="entry name" value="TAGLIPASE"/>
</dbReference>
<name>A0A6I9UYE5_BACDO</name>
<dbReference type="GeneID" id="105223680"/>
<evidence type="ECO:0000256" key="6">
    <source>
        <dbReference type="SAM" id="SignalP"/>
    </source>
</evidence>
<evidence type="ECO:0000256" key="3">
    <source>
        <dbReference type="ARBA" id="ARBA00022525"/>
    </source>
</evidence>
<proteinExistence type="inferred from homology"/>
<gene>
    <name evidence="9" type="primary">LOC105223680</name>
</gene>
<evidence type="ECO:0000256" key="5">
    <source>
        <dbReference type="RuleBase" id="RU004262"/>
    </source>
</evidence>
<dbReference type="GO" id="GO:0016042">
    <property type="term" value="P:lipid catabolic process"/>
    <property type="evidence" value="ECO:0007669"/>
    <property type="project" value="TreeGrafter"/>
</dbReference>
<dbReference type="GO" id="GO:0005615">
    <property type="term" value="C:extracellular space"/>
    <property type="evidence" value="ECO:0007669"/>
    <property type="project" value="TreeGrafter"/>
</dbReference>
<dbReference type="Pfam" id="PF00151">
    <property type="entry name" value="Lipase"/>
    <property type="match status" value="1"/>
</dbReference>
<dbReference type="PANTHER" id="PTHR11610">
    <property type="entry name" value="LIPASE"/>
    <property type="match status" value="1"/>
</dbReference>
<dbReference type="InParanoid" id="A0A6I9UYE5"/>
<protein>
    <submittedName>
        <fullName evidence="9">Vitellogenin-1</fullName>
    </submittedName>
</protein>
<feature type="domain" description="Lipase" evidence="7">
    <location>
        <begin position="90"/>
        <end position="336"/>
    </location>
</feature>
<dbReference type="AlphaFoldDB" id="A0A6I9UYE5"/>
<comment type="similarity">
    <text evidence="2 5">Belongs to the AB hydrolase superfamily. Lipase family.</text>
</comment>
<keyword evidence="4 6" id="KW-0732">Signal</keyword>
<accession>A0A6I9UYE5</accession>
<feature type="signal peptide" evidence="6">
    <location>
        <begin position="1"/>
        <end position="18"/>
    </location>
</feature>
<evidence type="ECO:0000256" key="4">
    <source>
        <dbReference type="ARBA" id="ARBA00022729"/>
    </source>
</evidence>
<comment type="subcellular location">
    <subcellularLocation>
        <location evidence="1">Secreted</location>
    </subcellularLocation>
</comment>
<dbReference type="PANTHER" id="PTHR11610:SF149">
    <property type="entry name" value="FI01450P-RELATED"/>
    <property type="match status" value="1"/>
</dbReference>
<dbReference type="GO" id="GO:0016298">
    <property type="term" value="F:lipase activity"/>
    <property type="evidence" value="ECO:0007669"/>
    <property type="project" value="InterPro"/>
</dbReference>
<keyword evidence="3" id="KW-0964">Secreted</keyword>
<organism evidence="8 9">
    <name type="scientific">Bactrocera dorsalis</name>
    <name type="common">Oriental fruit fly</name>
    <name type="synonym">Dacus dorsalis</name>
    <dbReference type="NCBI Taxonomy" id="27457"/>
    <lineage>
        <taxon>Eukaryota</taxon>
        <taxon>Metazoa</taxon>
        <taxon>Ecdysozoa</taxon>
        <taxon>Arthropoda</taxon>
        <taxon>Hexapoda</taxon>
        <taxon>Insecta</taxon>
        <taxon>Pterygota</taxon>
        <taxon>Neoptera</taxon>
        <taxon>Endopterygota</taxon>
        <taxon>Diptera</taxon>
        <taxon>Brachycera</taxon>
        <taxon>Muscomorpha</taxon>
        <taxon>Tephritoidea</taxon>
        <taxon>Tephritidae</taxon>
        <taxon>Bactrocera</taxon>
        <taxon>Bactrocera</taxon>
    </lineage>
</organism>
<dbReference type="InterPro" id="IPR029058">
    <property type="entry name" value="AB_hydrolase_fold"/>
</dbReference>
<evidence type="ECO:0000313" key="9">
    <source>
        <dbReference type="RefSeq" id="XP_011199759.2"/>
    </source>
</evidence>
<dbReference type="KEGG" id="bdr:105223680"/>
<dbReference type="GO" id="GO:0017171">
    <property type="term" value="F:serine hydrolase activity"/>
    <property type="evidence" value="ECO:0007669"/>
    <property type="project" value="TreeGrafter"/>
</dbReference>
<dbReference type="InterPro" id="IPR000734">
    <property type="entry name" value="TAG_lipase"/>
</dbReference>
<dbReference type="RefSeq" id="XP_011199759.2">
    <property type="nucleotide sequence ID" value="XM_011201457.4"/>
</dbReference>
<feature type="chain" id="PRO_5045389085" evidence="6">
    <location>
        <begin position="19"/>
        <end position="388"/>
    </location>
</feature>
<reference evidence="9" key="1">
    <citation type="submission" date="2025-08" db="UniProtKB">
        <authorList>
            <consortium name="RefSeq"/>
        </authorList>
    </citation>
    <scope>IDENTIFICATION</scope>
    <source>
        <tissue evidence="9">Adult</tissue>
    </source>
</reference>